<evidence type="ECO:0000256" key="1">
    <source>
        <dbReference type="SAM" id="MobiDB-lite"/>
    </source>
</evidence>
<accession>A0AAD9P296</accession>
<comment type="caution">
    <text evidence="2">The sequence shown here is derived from an EMBL/GenBank/DDBJ whole genome shotgun (WGS) entry which is preliminary data.</text>
</comment>
<feature type="compositionally biased region" description="Low complexity" evidence="1">
    <location>
        <begin position="64"/>
        <end position="73"/>
    </location>
</feature>
<evidence type="ECO:0000313" key="2">
    <source>
        <dbReference type="EMBL" id="KAK2186820.1"/>
    </source>
</evidence>
<gene>
    <name evidence="2" type="ORF">NP493_188g06016</name>
</gene>
<feature type="compositionally biased region" description="Basic and acidic residues" evidence="1">
    <location>
        <begin position="430"/>
        <end position="446"/>
    </location>
</feature>
<sequence>MRDLLADLWKDLGISPDDDIVDTSPVPRRRHVDPTTRRQTPSDVTPEPSNPVPPPRATFRQRHSSPSSPSVSPDRSTLRAAPREKPPLPGGGSVRGQGEEDGWEEEDEEERRVQKETADMMAAILTNGAGGRLQPSDSLSALDTVDNDDVSVKEQDTVSASVVDNDVHAAPRHAGVAVEQLTCDSAEQDTPPSAVVKDTEEQVTLADSHFTTKQVPRPRDVDTSRTGKVDTDLSTEVDTDRQRQEDSDRPREVDTDRPSEVDTDRPGEMDTDRSREVDTDRPREVDTDRPREMDNDRRREVYTDRPREVNNDRQREVDTDRPREVDTDRPREVDTDHQRKVDIDQLNEVDTADRLTNGKGERENADDREDGDGEVDERNTGDTEKDDQVFNNNENEKDTARSGGYTDDGWESNVDDDSGDDDTLRGSGYKGKENGHTEQEDVEKPSPKATPRQTKPAPASRSDVKNATKSLEQTMSSESIDVSDLDEDDDDF</sequence>
<feature type="compositionally biased region" description="Polar residues" evidence="1">
    <location>
        <begin position="465"/>
        <end position="475"/>
    </location>
</feature>
<feature type="region of interest" description="Disordered" evidence="1">
    <location>
        <begin position="204"/>
        <end position="492"/>
    </location>
</feature>
<feature type="compositionally biased region" description="Basic and acidic residues" evidence="1">
    <location>
        <begin position="1"/>
        <end position="10"/>
    </location>
</feature>
<protein>
    <submittedName>
        <fullName evidence="2">Uncharacterized protein</fullName>
    </submittedName>
</protein>
<feature type="compositionally biased region" description="Acidic residues" evidence="1">
    <location>
        <begin position="481"/>
        <end position="492"/>
    </location>
</feature>
<feature type="compositionally biased region" description="Basic and acidic residues" evidence="1">
    <location>
        <begin position="238"/>
        <end position="343"/>
    </location>
</feature>
<dbReference type="AlphaFoldDB" id="A0AAD9P296"/>
<keyword evidence="3" id="KW-1185">Reference proteome</keyword>
<feature type="compositionally biased region" description="Acidic residues" evidence="1">
    <location>
        <begin position="99"/>
        <end position="109"/>
    </location>
</feature>
<dbReference type="PANTHER" id="PTHR31709">
    <property type="entry name" value="LEUCINE ZIPPER PROTEIN 4-RELATED"/>
    <property type="match status" value="1"/>
</dbReference>
<reference evidence="2" key="1">
    <citation type="journal article" date="2023" name="Mol. Biol. Evol.">
        <title>Third-Generation Sequencing Reveals the Adaptive Role of the Epigenome in Three Deep-Sea Polychaetes.</title>
        <authorList>
            <person name="Perez M."/>
            <person name="Aroh O."/>
            <person name="Sun Y."/>
            <person name="Lan Y."/>
            <person name="Juniper S.K."/>
            <person name="Young C.R."/>
            <person name="Angers B."/>
            <person name="Qian P.Y."/>
        </authorList>
    </citation>
    <scope>NUCLEOTIDE SEQUENCE</scope>
    <source>
        <strain evidence="2">R07B-5</strain>
    </source>
</reference>
<name>A0AAD9P296_RIDPI</name>
<dbReference type="InterPro" id="IPR052690">
    <property type="entry name" value="Antho-RFamide"/>
</dbReference>
<feature type="region of interest" description="Disordered" evidence="1">
    <location>
        <begin position="1"/>
        <end position="117"/>
    </location>
</feature>
<feature type="compositionally biased region" description="Basic and acidic residues" evidence="1">
    <location>
        <begin position="217"/>
        <end position="231"/>
    </location>
</feature>
<dbReference type="Proteomes" id="UP001209878">
    <property type="component" value="Unassembled WGS sequence"/>
</dbReference>
<organism evidence="2 3">
    <name type="scientific">Ridgeia piscesae</name>
    <name type="common">Tubeworm</name>
    <dbReference type="NCBI Taxonomy" id="27915"/>
    <lineage>
        <taxon>Eukaryota</taxon>
        <taxon>Metazoa</taxon>
        <taxon>Spiralia</taxon>
        <taxon>Lophotrochozoa</taxon>
        <taxon>Annelida</taxon>
        <taxon>Polychaeta</taxon>
        <taxon>Sedentaria</taxon>
        <taxon>Canalipalpata</taxon>
        <taxon>Sabellida</taxon>
        <taxon>Siboglinidae</taxon>
        <taxon>Ridgeia</taxon>
    </lineage>
</organism>
<evidence type="ECO:0000313" key="3">
    <source>
        <dbReference type="Proteomes" id="UP001209878"/>
    </source>
</evidence>
<feature type="compositionally biased region" description="Acidic residues" evidence="1">
    <location>
        <begin position="366"/>
        <end position="375"/>
    </location>
</feature>
<feature type="compositionally biased region" description="Basic and acidic residues" evidence="1">
    <location>
        <begin position="376"/>
        <end position="400"/>
    </location>
</feature>
<feature type="compositionally biased region" description="Acidic residues" evidence="1">
    <location>
        <begin position="408"/>
        <end position="421"/>
    </location>
</feature>
<proteinExistence type="predicted"/>
<dbReference type="PANTHER" id="PTHR31709:SF3">
    <property type="entry name" value="LEUCINE ZIPPER PROTEIN 4-RELATED"/>
    <property type="match status" value="1"/>
</dbReference>
<dbReference type="EMBL" id="JAODUO010000188">
    <property type="protein sequence ID" value="KAK2186820.1"/>
    <property type="molecule type" value="Genomic_DNA"/>
</dbReference>